<keyword evidence="3" id="KW-0378">Hydrolase</keyword>
<dbReference type="PANTHER" id="PTHR33064:SF36">
    <property type="entry name" value="CCHC-TYPE DOMAIN-CONTAINING PROTEIN"/>
    <property type="match status" value="1"/>
</dbReference>
<dbReference type="GO" id="GO:0004190">
    <property type="term" value="F:aspartic-type endopeptidase activity"/>
    <property type="evidence" value="ECO:0007669"/>
    <property type="project" value="InterPro"/>
</dbReference>
<dbReference type="InterPro" id="IPR000477">
    <property type="entry name" value="RT_dom"/>
</dbReference>
<evidence type="ECO:0000256" key="2">
    <source>
        <dbReference type="ARBA" id="ARBA00012180"/>
    </source>
</evidence>
<reference evidence="6" key="1">
    <citation type="submission" date="2025-08" db="UniProtKB">
        <authorList>
            <consortium name="Ensembl"/>
        </authorList>
    </citation>
    <scope>IDENTIFICATION</scope>
</reference>
<dbReference type="Ensembl" id="ENSCABT00000033812.1">
    <property type="protein sequence ID" value="ENSCABP00000030852.1"/>
    <property type="gene ID" value="ENSCABG00000022547.1"/>
</dbReference>
<keyword evidence="7" id="KW-1185">Reference proteome</keyword>
<feature type="domain" description="Peptidase A2" evidence="4">
    <location>
        <begin position="8"/>
        <end position="79"/>
    </location>
</feature>
<dbReference type="PROSITE" id="PS50175">
    <property type="entry name" value="ASP_PROT_RETROV"/>
    <property type="match status" value="1"/>
</dbReference>
<sequence length="419" mass="46702">MRVGNSEIDFLIDSGAARTAVNQPLQLPVADSLTVMGATGKGAKCPVYAPAECALGNRTISHKLVYLPDCPTPLLGRDLLCHLGATLHFTQDEITLTLPPENAWVMALAVKPSAMQAPEWSQWEDRVYPLVWVSGVPGKATHQTPIEVQLLPGKGPVRIKQYPIKREAREGLQGTIDRFLQCGVLRECQSAWNTPILPVQKPDGTYRLVQDLRAVNERVKTLHPLVPNPYTLLASVGGQSTHFSVLDLKVTFFTIPVDTASQETFSFEWEDRKRVKKQLCWTVLAQGFKNSPTLFGQALAKDLEEWNNEDQVLLLQYVDDLLIAAVGLTPCLKATVSLLNFVGLRGYRVAKSKAQIALTEVQYLGFHLRQGERQLSHEKKEAICQVPVPHNRKRLRAFLGMAGFCRIWIPEFGLWAKPL</sequence>
<evidence type="ECO:0000313" key="7">
    <source>
        <dbReference type="Proteomes" id="UP000694404"/>
    </source>
</evidence>
<dbReference type="PANTHER" id="PTHR33064">
    <property type="entry name" value="POL PROTEIN"/>
    <property type="match status" value="1"/>
</dbReference>
<dbReference type="OMA" id="YECERIE"/>
<dbReference type="GeneTree" id="ENSGT00940000163417"/>
<dbReference type="Pfam" id="PF00078">
    <property type="entry name" value="RVT_1"/>
    <property type="match status" value="1"/>
</dbReference>
<protein>
    <recommendedName>
        <fullName evidence="2">ribonuclease H</fullName>
        <ecNumber evidence="2">3.1.26.4</ecNumber>
    </recommendedName>
</protein>
<dbReference type="AlphaFoldDB" id="A0A8C0JDN3"/>
<accession>A0A8C0JDN3</accession>
<evidence type="ECO:0000256" key="1">
    <source>
        <dbReference type="ARBA" id="ARBA00010879"/>
    </source>
</evidence>
<dbReference type="PROSITE" id="PS50878">
    <property type="entry name" value="RT_POL"/>
    <property type="match status" value="1"/>
</dbReference>
<comment type="similarity">
    <text evidence="1">Belongs to the beta type-B retroviral polymerase family. HERV class-II K(HML-2) pol subfamily.</text>
</comment>
<dbReference type="Proteomes" id="UP000694404">
    <property type="component" value="Unplaced"/>
</dbReference>
<dbReference type="InterPro" id="IPR018061">
    <property type="entry name" value="Retropepsins"/>
</dbReference>
<dbReference type="Gene3D" id="3.10.10.10">
    <property type="entry name" value="HIV Type 1 Reverse Transcriptase, subunit A, domain 1"/>
    <property type="match status" value="1"/>
</dbReference>
<reference evidence="6" key="2">
    <citation type="submission" date="2025-09" db="UniProtKB">
        <authorList>
            <consortium name="Ensembl"/>
        </authorList>
    </citation>
    <scope>IDENTIFICATION</scope>
</reference>
<dbReference type="Pfam" id="PF00077">
    <property type="entry name" value="RVP"/>
    <property type="match status" value="1"/>
</dbReference>
<dbReference type="Gene3D" id="3.30.70.270">
    <property type="match status" value="2"/>
</dbReference>
<proteinExistence type="inferred from homology"/>
<feature type="domain" description="Reverse transcriptase" evidence="5">
    <location>
        <begin position="180"/>
        <end position="368"/>
    </location>
</feature>
<dbReference type="InterPro" id="IPR043128">
    <property type="entry name" value="Rev_trsase/Diguanyl_cyclase"/>
</dbReference>
<evidence type="ECO:0000259" key="4">
    <source>
        <dbReference type="PROSITE" id="PS50175"/>
    </source>
</evidence>
<dbReference type="Gene3D" id="2.40.70.10">
    <property type="entry name" value="Acid Proteases"/>
    <property type="match status" value="1"/>
</dbReference>
<dbReference type="SUPFAM" id="SSF56672">
    <property type="entry name" value="DNA/RNA polymerases"/>
    <property type="match status" value="1"/>
</dbReference>
<dbReference type="InterPro" id="IPR051320">
    <property type="entry name" value="Viral_Replic_Matur_Polypro"/>
</dbReference>
<dbReference type="GO" id="GO:0006508">
    <property type="term" value="P:proteolysis"/>
    <property type="evidence" value="ECO:0007669"/>
    <property type="project" value="InterPro"/>
</dbReference>
<name>A0A8C0JDN3_CHEAB</name>
<evidence type="ECO:0000256" key="3">
    <source>
        <dbReference type="ARBA" id="ARBA00022801"/>
    </source>
</evidence>
<evidence type="ECO:0000259" key="5">
    <source>
        <dbReference type="PROSITE" id="PS50878"/>
    </source>
</evidence>
<dbReference type="InterPro" id="IPR001995">
    <property type="entry name" value="Peptidase_A2_cat"/>
</dbReference>
<dbReference type="GO" id="GO:0004523">
    <property type="term" value="F:RNA-DNA hybrid ribonuclease activity"/>
    <property type="evidence" value="ECO:0007669"/>
    <property type="project" value="UniProtKB-EC"/>
</dbReference>
<dbReference type="EC" id="3.1.26.4" evidence="2"/>
<organism evidence="6 7">
    <name type="scientific">Chelonoidis abingdonii</name>
    <name type="common">Abingdon island giant tortoise</name>
    <name type="synonym">Testudo abingdonii</name>
    <dbReference type="NCBI Taxonomy" id="106734"/>
    <lineage>
        <taxon>Eukaryota</taxon>
        <taxon>Metazoa</taxon>
        <taxon>Chordata</taxon>
        <taxon>Craniata</taxon>
        <taxon>Vertebrata</taxon>
        <taxon>Euteleostomi</taxon>
        <taxon>Archelosauria</taxon>
        <taxon>Testudinata</taxon>
        <taxon>Testudines</taxon>
        <taxon>Cryptodira</taxon>
        <taxon>Durocryptodira</taxon>
        <taxon>Testudinoidea</taxon>
        <taxon>Testudinidae</taxon>
        <taxon>Chelonoidis</taxon>
    </lineage>
</organism>
<dbReference type="InterPro" id="IPR021109">
    <property type="entry name" value="Peptidase_aspartic_dom_sf"/>
</dbReference>
<dbReference type="SUPFAM" id="SSF50630">
    <property type="entry name" value="Acid proteases"/>
    <property type="match status" value="1"/>
</dbReference>
<evidence type="ECO:0000313" key="6">
    <source>
        <dbReference type="Ensembl" id="ENSCABP00000030852.1"/>
    </source>
</evidence>
<dbReference type="InterPro" id="IPR043502">
    <property type="entry name" value="DNA/RNA_pol_sf"/>
</dbReference>